<dbReference type="PROSITE" id="PS51726">
    <property type="entry name" value="MYST_HAT"/>
    <property type="match status" value="1"/>
</dbReference>
<feature type="transmembrane region" description="Helical" evidence="13">
    <location>
        <begin position="1189"/>
        <end position="1208"/>
    </location>
</feature>
<dbReference type="Pfam" id="PF05978">
    <property type="entry name" value="UNC-93"/>
    <property type="match status" value="1"/>
</dbReference>
<reference evidence="15" key="1">
    <citation type="journal article" date="2008" name="Nat. Genet.">
        <title>The Pristionchus pacificus genome provides a unique perspective on nematode lifestyle and parasitism.</title>
        <authorList>
            <person name="Dieterich C."/>
            <person name="Clifton S.W."/>
            <person name="Schuster L.N."/>
            <person name="Chinwalla A."/>
            <person name="Delehaunty K."/>
            <person name="Dinkelacker I."/>
            <person name="Fulton L."/>
            <person name="Fulton R."/>
            <person name="Godfrey J."/>
            <person name="Minx P."/>
            <person name="Mitreva M."/>
            <person name="Roeseler W."/>
            <person name="Tian H."/>
            <person name="Witte H."/>
            <person name="Yang S.P."/>
            <person name="Wilson R.K."/>
            <person name="Sommer R.J."/>
        </authorList>
    </citation>
    <scope>NUCLEOTIDE SEQUENCE [LARGE SCALE GENOMIC DNA]</scope>
    <source>
        <strain evidence="15">PS312</strain>
    </source>
</reference>
<feature type="region of interest" description="Disordered" evidence="12">
    <location>
        <begin position="582"/>
        <end position="750"/>
    </location>
</feature>
<organism evidence="14 15">
    <name type="scientific">Pristionchus pacificus</name>
    <name type="common">Parasitic nematode worm</name>
    <dbReference type="NCBI Taxonomy" id="54126"/>
    <lineage>
        <taxon>Eukaryota</taxon>
        <taxon>Metazoa</taxon>
        <taxon>Ecdysozoa</taxon>
        <taxon>Nematoda</taxon>
        <taxon>Chromadorea</taxon>
        <taxon>Rhabditida</taxon>
        <taxon>Rhabditina</taxon>
        <taxon>Diplogasteromorpha</taxon>
        <taxon>Diplogasteroidea</taxon>
        <taxon>Neodiplogasteridae</taxon>
        <taxon>Pristionchus</taxon>
    </lineage>
</organism>
<dbReference type="PROSITE" id="PS50262">
    <property type="entry name" value="G_PROTEIN_RECEP_F1_2"/>
    <property type="match status" value="1"/>
</dbReference>
<proteinExistence type="inferred from homology"/>
<accession>A0A8R1YJC9</accession>
<dbReference type="Gene3D" id="1.20.1250.20">
    <property type="entry name" value="MFS general substrate transporter like domains"/>
    <property type="match status" value="1"/>
</dbReference>
<reference evidence="14" key="2">
    <citation type="submission" date="2022-06" db="UniProtKB">
        <authorList>
            <consortium name="EnsemblMetazoa"/>
        </authorList>
    </citation>
    <scope>IDENTIFICATION</scope>
    <source>
        <strain evidence="14">PS312</strain>
    </source>
</reference>
<evidence type="ECO:0000256" key="11">
    <source>
        <dbReference type="ARBA" id="ARBA00041910"/>
    </source>
</evidence>
<dbReference type="PANTHER" id="PTHR23294:SF0">
    <property type="entry name" value="UNC93-LIKE PROTEIN MFSD11"/>
    <property type="match status" value="1"/>
</dbReference>
<keyword evidence="6 13" id="KW-1133">Transmembrane helix</keyword>
<feature type="transmembrane region" description="Helical" evidence="13">
    <location>
        <begin position="121"/>
        <end position="139"/>
    </location>
</feature>
<comment type="subcellular location">
    <subcellularLocation>
        <location evidence="1">Membrane</location>
        <topology evidence="1">Multi-pass membrane protein</topology>
    </subcellularLocation>
</comment>
<dbReference type="GO" id="GO:0004402">
    <property type="term" value="F:histone acetyltransferase activity"/>
    <property type="evidence" value="ECO:0007669"/>
    <property type="project" value="InterPro"/>
</dbReference>
<feature type="region of interest" description="Disordered" evidence="12">
    <location>
        <begin position="1740"/>
        <end position="1927"/>
    </location>
</feature>
<dbReference type="GO" id="GO:0004725">
    <property type="term" value="F:protein tyrosine phosphatase activity"/>
    <property type="evidence" value="ECO:0007669"/>
    <property type="project" value="InterPro"/>
</dbReference>
<dbReference type="InterPro" id="IPR000387">
    <property type="entry name" value="Tyr_Pase_dom"/>
</dbReference>
<dbReference type="InterPro" id="IPR016181">
    <property type="entry name" value="Acyl_CoA_acyltransferase"/>
</dbReference>
<gene>
    <name evidence="14" type="primary">WBGene00111273</name>
</gene>
<dbReference type="Pfam" id="PF00102">
    <property type="entry name" value="Y_phosphatase"/>
    <property type="match status" value="1"/>
</dbReference>
<feature type="transmembrane region" description="Helical" evidence="13">
    <location>
        <begin position="1347"/>
        <end position="1369"/>
    </location>
</feature>
<evidence type="ECO:0000256" key="9">
    <source>
        <dbReference type="ARBA" id="ARBA00023180"/>
    </source>
</evidence>
<feature type="transmembrane region" description="Helical" evidence="13">
    <location>
        <begin position="44"/>
        <end position="62"/>
    </location>
</feature>
<dbReference type="Gene3D" id="3.30.60.60">
    <property type="entry name" value="N-acetyl transferase-like"/>
    <property type="match status" value="1"/>
</dbReference>
<dbReference type="GO" id="GO:0004930">
    <property type="term" value="F:G protein-coupled receptor activity"/>
    <property type="evidence" value="ECO:0007669"/>
    <property type="project" value="InterPro"/>
</dbReference>
<feature type="compositionally biased region" description="Basic and acidic residues" evidence="12">
    <location>
        <begin position="329"/>
        <end position="352"/>
    </location>
</feature>
<feature type="transmembrane region" description="Helical" evidence="13">
    <location>
        <begin position="1389"/>
        <end position="1406"/>
    </location>
</feature>
<keyword evidence="7" id="KW-0007">Acetylation</keyword>
<keyword evidence="15" id="KW-1185">Reference proteome</keyword>
<feature type="compositionally biased region" description="Basic and acidic residues" evidence="12">
    <location>
        <begin position="1877"/>
        <end position="1888"/>
    </location>
</feature>
<evidence type="ECO:0000256" key="10">
    <source>
        <dbReference type="ARBA" id="ARBA00040302"/>
    </source>
</evidence>
<evidence type="ECO:0000256" key="1">
    <source>
        <dbReference type="ARBA" id="ARBA00004141"/>
    </source>
</evidence>
<dbReference type="InterPro" id="IPR002717">
    <property type="entry name" value="HAT_MYST-type"/>
</dbReference>
<feature type="transmembrane region" description="Helical" evidence="13">
    <location>
        <begin position="1154"/>
        <end position="1177"/>
    </location>
</feature>
<evidence type="ECO:0000313" key="14">
    <source>
        <dbReference type="EnsemblMetazoa" id="PPA21719.1"/>
    </source>
</evidence>
<dbReference type="SUPFAM" id="SSF52799">
    <property type="entry name" value="(Phosphotyrosine protein) phosphatases II"/>
    <property type="match status" value="1"/>
</dbReference>
<feature type="transmembrane region" description="Helical" evidence="13">
    <location>
        <begin position="1314"/>
        <end position="1335"/>
    </location>
</feature>
<dbReference type="SUPFAM" id="SSF103473">
    <property type="entry name" value="MFS general substrate transporter"/>
    <property type="match status" value="1"/>
</dbReference>
<dbReference type="SMART" id="SM00404">
    <property type="entry name" value="PTPc_motif"/>
    <property type="match status" value="1"/>
</dbReference>
<dbReference type="SMART" id="SM00194">
    <property type="entry name" value="PTPc"/>
    <property type="match status" value="1"/>
</dbReference>
<evidence type="ECO:0000256" key="5">
    <source>
        <dbReference type="ARBA" id="ARBA00022692"/>
    </source>
</evidence>
<dbReference type="InterPro" id="IPR036388">
    <property type="entry name" value="WH-like_DNA-bd_sf"/>
</dbReference>
<feature type="transmembrane region" description="Helical" evidence="13">
    <location>
        <begin position="278"/>
        <end position="299"/>
    </location>
</feature>
<feature type="transmembrane region" description="Helical" evidence="13">
    <location>
        <begin position="1279"/>
        <end position="1302"/>
    </location>
</feature>
<feature type="compositionally biased region" description="Basic residues" evidence="12">
    <location>
        <begin position="1891"/>
        <end position="1904"/>
    </location>
</feature>
<feature type="transmembrane region" description="Helical" evidence="13">
    <location>
        <begin position="1116"/>
        <end position="1133"/>
    </location>
</feature>
<dbReference type="InterPro" id="IPR036259">
    <property type="entry name" value="MFS_trans_sf"/>
</dbReference>
<dbReference type="InterPro" id="IPR000242">
    <property type="entry name" value="PTP_cat"/>
</dbReference>
<feature type="transmembrane region" description="Helical" evidence="13">
    <location>
        <begin position="1412"/>
        <end position="1433"/>
    </location>
</feature>
<dbReference type="PROSITE" id="PS50055">
    <property type="entry name" value="TYR_PHOSPHATASE_PTP"/>
    <property type="match status" value="1"/>
</dbReference>
<dbReference type="EnsemblMetazoa" id="PPA21719.1">
    <property type="protein sequence ID" value="PPA21719.1"/>
    <property type="gene ID" value="WBGene00111273"/>
</dbReference>
<feature type="transmembrane region" description="Helical" evidence="13">
    <location>
        <begin position="1092"/>
        <end position="1110"/>
    </location>
</feature>
<evidence type="ECO:0000256" key="4">
    <source>
        <dbReference type="ARBA" id="ARBA00013184"/>
    </source>
</evidence>
<feature type="transmembrane region" description="Helical" evidence="13">
    <location>
        <begin position="1028"/>
        <end position="1047"/>
    </location>
</feature>
<protein>
    <recommendedName>
        <fullName evidence="10">UNC93-like protein MFSD11</fullName>
        <ecNumber evidence="4">2.3.1.48</ecNumber>
    </recommendedName>
    <alternativeName>
        <fullName evidence="11">Major facilitator superfamily domain-containing protein 11</fullName>
    </alternativeName>
</protein>
<feature type="compositionally biased region" description="Basic and acidic residues" evidence="12">
    <location>
        <begin position="616"/>
        <end position="661"/>
    </location>
</feature>
<dbReference type="Pfam" id="PF01853">
    <property type="entry name" value="MOZ_SAS"/>
    <property type="match status" value="1"/>
</dbReference>
<feature type="region of interest" description="Disordered" evidence="12">
    <location>
        <begin position="327"/>
        <end position="353"/>
    </location>
</feature>
<dbReference type="InterPro" id="IPR000276">
    <property type="entry name" value="GPCR_Rhodpsn"/>
</dbReference>
<feature type="transmembrane region" description="Helical" evidence="13">
    <location>
        <begin position="1062"/>
        <end position="1085"/>
    </location>
</feature>
<dbReference type="Pfam" id="PF17772">
    <property type="entry name" value="zf-MYST"/>
    <property type="match status" value="1"/>
</dbReference>
<dbReference type="SUPFAM" id="SSF55729">
    <property type="entry name" value="Acyl-CoA N-acyltransferases (Nat)"/>
    <property type="match status" value="1"/>
</dbReference>
<evidence type="ECO:0000256" key="2">
    <source>
        <dbReference type="ARBA" id="ARBA00009172"/>
    </source>
</evidence>
<keyword evidence="8 13" id="KW-0472">Membrane</keyword>
<comment type="similarity">
    <text evidence="3">Belongs to the MYST (SAS/MOZ) family.</text>
</comment>
<dbReference type="Gene3D" id="1.20.1070.10">
    <property type="entry name" value="Rhodopsin 7-helix transmembrane proteins"/>
    <property type="match status" value="1"/>
</dbReference>
<keyword evidence="9" id="KW-0325">Glycoprotein</keyword>
<feature type="compositionally biased region" description="Basic and acidic residues" evidence="12">
    <location>
        <begin position="690"/>
        <end position="712"/>
    </location>
</feature>
<feature type="compositionally biased region" description="Polar residues" evidence="12">
    <location>
        <begin position="1767"/>
        <end position="1780"/>
    </location>
</feature>
<keyword evidence="5 13" id="KW-0812">Transmembrane</keyword>
<feature type="compositionally biased region" description="Acidic residues" evidence="12">
    <location>
        <begin position="1692"/>
        <end position="1701"/>
    </location>
</feature>
<dbReference type="CDD" id="cd00047">
    <property type="entry name" value="PTPc"/>
    <property type="match status" value="1"/>
</dbReference>
<dbReference type="PROSITE" id="PS50056">
    <property type="entry name" value="TYR_PHOSPHATASE_2"/>
    <property type="match status" value="1"/>
</dbReference>
<evidence type="ECO:0000256" key="8">
    <source>
        <dbReference type="ARBA" id="ARBA00023136"/>
    </source>
</evidence>
<feature type="compositionally biased region" description="Polar residues" evidence="12">
    <location>
        <begin position="582"/>
        <end position="592"/>
    </location>
</feature>
<dbReference type="Pfam" id="PF00001">
    <property type="entry name" value="7tm_1"/>
    <property type="match status" value="1"/>
</dbReference>
<evidence type="ECO:0000256" key="7">
    <source>
        <dbReference type="ARBA" id="ARBA00022990"/>
    </source>
</evidence>
<feature type="transmembrane region" description="Helical" evidence="13">
    <location>
        <begin position="83"/>
        <end position="109"/>
    </location>
</feature>
<evidence type="ECO:0000256" key="3">
    <source>
        <dbReference type="ARBA" id="ARBA00010107"/>
    </source>
</evidence>
<dbReference type="EC" id="2.3.1.48" evidence="4"/>
<dbReference type="GO" id="GO:0016020">
    <property type="term" value="C:membrane"/>
    <property type="evidence" value="ECO:0007669"/>
    <property type="project" value="UniProtKB-SubCell"/>
</dbReference>
<dbReference type="Gene3D" id="3.90.190.10">
    <property type="entry name" value="Protein tyrosine phosphatase superfamily"/>
    <property type="match status" value="1"/>
</dbReference>
<sequence>MSPINGFHYFRFLSLFSHYTMEEETTAEPLARAPLTWSYRVEQGMYGIAIVLGIIAVIYTLRRLMTSHSNQWDLAARLVKYKISLTVADLIILFIYAPTQLAWISTYWWYGGSFYCSFYKFLSTFGFHLTGNMQALIAIDRLNVMTKINKVTKESYNSTVAVVLAWCLAFICSIPQLFVFYVDHSVGNPQCVSHWTMVFFHYNRKIDIDHEWTEYMEQVKAGNEDFVYPNGTEIFSVLPPNFSIEEENELFSYYQNLEQIYNIVHLTTIVLLPYLIELISYLLIILLLNAASTGQFLGFKAVIKRAFLKLPCITIFIRMKESMRRRHENSRERRRLQVESRSAKARSSDRVKSIQPKIAVVKRSSKSQSSSPTDQPLHFDFTLSPEVRFPGYTNGQLVRSPVSHVELSAGTETTEAFIIPTNEKQRKSDSVLQYKERSKGFWRMRQKTIDPLFKTELKEDENGVIDDAEKGMIDTVPAHSPVKELKPRRLSDPVTGGEKRRSSRIPTAPWMKTVVKAKRNTKKKVFVMITINLICWLPYFAHALISSLKLNDEFSLKFQFYSALNEIARLFPPHSFILSGQHTQSRRISNGTGPVKVRTGKSKSIGSAEGANKKISSKEKKGDKSVKEKRGDKSMKEKKSMKDKRGEKSMKEKRGEKSMRAKKDKGKTLLPEPAKKQLRMKASNPNRTPVKSDQKVKSDPKDDKFESMPKAEEEPENENSGESQLIKFDLKEEPKKEAAPAPEKPKDPKVDYNKLKETVQKFLDNLRAKTWKGVQKEFEFGYRKEPKDKLKDANPDTRYKIAYNVPPDSDFYDATKIEIPGVDNKFIIAAEPGSDKKNHEDFWRMVYDSNVTNIFYLENYEEDAKTVFVPWKVGEGQDFGKMFVNNKKIDSGTRFAVQTILEVLPEGCSNSIIVRFMQCRKWPETLVASESESMHALCFFRLLKDDKGATMIICKNGVGRSAMFLMAHSICTLFNANIVVEVSDILAKIRSARWGAIQEEEQYLALHMIVFKYIQCLMGLLPETRNVIQLGSGFFFIFLAFNSQGFIEEPVISSSEGIAKGAGYYSLAIIYFVFTFANFVAAPIVDIISAKWAMVIGGICYASFLGGFLFLNTCYLYISSAVLGFGAAIIWTGQGTYLSKNCTEHTSGRNSSMLWAMLQGSLVGGGLFLFVTFQASGTTDQIASGTVKILYSVFTGLAILGIVILAFLPTPPAHLSAVSTGEKPNYKELIVSTFKLMPTKKMLFLAIVFAYTGIEQSFWTGIYPSCISFTKQLGTNTNALVALNAILSGLGQCIAGGLFGILGSKTAKLGRDMIVLMGALIHLVAFGLVFINFPFEANIKATDGVGFIQPSVPIALVIGFLLGFGDACWNTQIYAHLVANFPKQSSQAFALYKFYQSALSCAAFFYSPSVELPYHLIIMVVFSLLAAVAFFIVERMAKRTESRNVNMYLIDFFYCPIMDEMEMDQNMSVEEPFEFDDIIGDAPVVKKTKVSGDNENEISSDIEIKVDGMGFNEMDVDEPVPEKARSTTPQLDTVTQETGADEINIGNFSPISRTTRQTTPLLDNVIQETGAEEINIGNFSPISRTTRQTTPLLDNVIQETGADEINIGNFSPISRTTRQTTPLLDNVIQETGADEINIGNFSPISRTTRSTTPQIDTFNQETETYDIGSLSLDDLIDDAPVLKKVAKVSGDNENESSEMEVDQAVPDKTRSTTPQLDSVIQETGTYDANIGNIGSLSLRSRTTRSTTRKSEIVDPESGLEEKDFENISPTPRPTRSNSLKSEIVDPESGSLEKDIENFHFPPTPRPTRSKTRKSEIVDPGSGLVEKDIDNFPPTPRPTRFTAIKSEIVDSENGSEEKYFEDFSPRPRTTRSTTRKTGGSDEKEKERSPSPRTRKNSASSRRKIGKNVQKKEAEPEPDSFDGEDWDIGPAPIPLKTEYSDAYYEYMMQQNLADGMPEDQAKIVEKVHRKMHKKKLTLQNRMKKVNLGGRYDINTWYDGAYPEDVVRHHRVFICDGCFMYFTTKLTWERHAMKCENIRCPPGDEVYRDAHSPAGIISVFRVNADNYFHYCQQLSLFGMLFISDKAVYIDLAHFDYFVVTIFMADRGGFRPVGYFSKQRLSQMKHNLCCFCVFPCYQNKGLGRFIIDFSYQLSIMSKWPGGPERPLSPFGRVSYTSYWKRCVVLAIHKAGGEIDMADLELKLGMRKEDIIEVIENLFSVQSNNQELVISGSLLSALAAKEVEKDGKKAYANLECFEPQFVEYMKRYREEMELEEKESLANE</sequence>
<feature type="transmembrane region" description="Helical" evidence="13">
    <location>
        <begin position="1242"/>
        <end position="1259"/>
    </location>
</feature>
<evidence type="ECO:0000256" key="12">
    <source>
        <dbReference type="SAM" id="MobiDB-lite"/>
    </source>
</evidence>
<dbReference type="Gene3D" id="1.10.10.10">
    <property type="entry name" value="Winged helix-like DNA-binding domain superfamily/Winged helix DNA-binding domain"/>
    <property type="match status" value="1"/>
</dbReference>
<feature type="compositionally biased region" description="Acidic residues" evidence="12">
    <location>
        <begin position="1914"/>
        <end position="1925"/>
    </location>
</feature>
<feature type="region of interest" description="Disordered" evidence="12">
    <location>
        <begin position="1689"/>
        <end position="1715"/>
    </location>
</feature>
<dbReference type="InterPro" id="IPR017452">
    <property type="entry name" value="GPCR_Rhodpsn_7TM"/>
</dbReference>
<dbReference type="InterPro" id="IPR051617">
    <property type="entry name" value="UNC-93-like_regulator"/>
</dbReference>
<name>A0A2A6CZW5_PRIPA</name>
<evidence type="ECO:0000256" key="6">
    <source>
        <dbReference type="ARBA" id="ARBA00022989"/>
    </source>
</evidence>
<accession>A0A2A6CZW5</accession>
<evidence type="ECO:0000313" key="15">
    <source>
        <dbReference type="Proteomes" id="UP000005239"/>
    </source>
</evidence>
<dbReference type="InterPro" id="IPR003595">
    <property type="entry name" value="Tyr_Pase_cat"/>
</dbReference>
<evidence type="ECO:0000256" key="13">
    <source>
        <dbReference type="SAM" id="Phobius"/>
    </source>
</evidence>
<dbReference type="InterPro" id="IPR040706">
    <property type="entry name" value="Zf-MYST"/>
</dbReference>
<dbReference type="InterPro" id="IPR010291">
    <property type="entry name" value="Ion_channel_UNC-93"/>
</dbReference>
<dbReference type="Gene3D" id="3.40.630.30">
    <property type="match status" value="1"/>
</dbReference>
<dbReference type="SUPFAM" id="SSF81321">
    <property type="entry name" value="Family A G protein-coupled receptor-like"/>
    <property type="match status" value="1"/>
</dbReference>
<dbReference type="Proteomes" id="UP000005239">
    <property type="component" value="Unassembled WGS sequence"/>
</dbReference>
<dbReference type="InterPro" id="IPR029021">
    <property type="entry name" value="Prot-tyrosine_phosphatase-like"/>
</dbReference>
<feature type="transmembrane region" description="Helical" evidence="13">
    <location>
        <begin position="160"/>
        <end position="182"/>
    </location>
</feature>
<dbReference type="PANTHER" id="PTHR23294">
    <property type="entry name" value="ET TRANSLATION PRODUCT-RELATED"/>
    <property type="match status" value="1"/>
</dbReference>
<feature type="transmembrane region" description="Helical" evidence="13">
    <location>
        <begin position="525"/>
        <end position="545"/>
    </location>
</feature>
<comment type="similarity">
    <text evidence="2">Belongs to the unc-93 family.</text>
</comment>
<dbReference type="GO" id="GO:0006355">
    <property type="term" value="P:regulation of DNA-templated transcription"/>
    <property type="evidence" value="ECO:0007669"/>
    <property type="project" value="InterPro"/>
</dbReference>
<feature type="compositionally biased region" description="Basic and acidic residues" evidence="12">
    <location>
        <begin position="1854"/>
        <end position="1864"/>
    </location>
</feature>
<dbReference type="PRINTS" id="PR00237">
    <property type="entry name" value="GPCRRHODOPSN"/>
</dbReference>
<feature type="compositionally biased region" description="Basic and acidic residues" evidence="12">
    <location>
        <begin position="728"/>
        <end position="750"/>
    </location>
</feature>